<dbReference type="EMBL" id="VFPN01000001">
    <property type="protein sequence ID" value="TQM65273.1"/>
    <property type="molecule type" value="Genomic_DNA"/>
</dbReference>
<accession>A0A543I3U6</accession>
<dbReference type="SUPFAM" id="SSF54593">
    <property type="entry name" value="Glyoxalase/Bleomycin resistance protein/Dihydroxybiphenyl dioxygenase"/>
    <property type="match status" value="1"/>
</dbReference>
<dbReference type="InterPro" id="IPR041581">
    <property type="entry name" value="Glyoxalase_6"/>
</dbReference>
<dbReference type="Gene3D" id="3.10.180.10">
    <property type="entry name" value="2,3-Dihydroxybiphenyl 1,2-Dioxygenase, domain 1"/>
    <property type="match status" value="1"/>
</dbReference>
<organism evidence="2 3">
    <name type="scientific">Klugiella xanthotipulae</name>
    <dbReference type="NCBI Taxonomy" id="244735"/>
    <lineage>
        <taxon>Bacteria</taxon>
        <taxon>Bacillati</taxon>
        <taxon>Actinomycetota</taxon>
        <taxon>Actinomycetes</taxon>
        <taxon>Micrococcales</taxon>
        <taxon>Microbacteriaceae</taxon>
        <taxon>Klugiella</taxon>
    </lineage>
</organism>
<dbReference type="PANTHER" id="PTHR35908:SF1">
    <property type="entry name" value="CONSERVED PROTEIN"/>
    <property type="match status" value="1"/>
</dbReference>
<sequence>MVAIGYGDYTVLDCPDPLVLARFYRALLGGDISREDEGYGEWVELRVPRGNDLAFQRATNLVVPTWPEPGIPQQIHLDVFVEDIEAAEREVLAAGATRTGLPHPAPGYAPRFRVYRDPAGHPFCLCWRLPEGTSGISAPGWLGQLE</sequence>
<gene>
    <name evidence="2" type="ORF">FB466_0064</name>
</gene>
<dbReference type="RefSeq" id="WP_141914950.1">
    <property type="nucleotide sequence ID" value="NZ_BAAAYS010000018.1"/>
</dbReference>
<name>A0A543I3U6_9MICO</name>
<keyword evidence="3" id="KW-1185">Reference proteome</keyword>
<dbReference type="AlphaFoldDB" id="A0A543I3U6"/>
<proteinExistence type="predicted"/>
<dbReference type="InterPro" id="IPR029068">
    <property type="entry name" value="Glyas_Bleomycin-R_OHBP_Dase"/>
</dbReference>
<evidence type="ECO:0000313" key="3">
    <source>
        <dbReference type="Proteomes" id="UP000318331"/>
    </source>
</evidence>
<dbReference type="PANTHER" id="PTHR35908">
    <property type="entry name" value="HYPOTHETICAL FUSION PROTEIN"/>
    <property type="match status" value="1"/>
</dbReference>
<dbReference type="InterPro" id="IPR037523">
    <property type="entry name" value="VOC_core"/>
</dbReference>
<dbReference type="Pfam" id="PF18029">
    <property type="entry name" value="Glyoxalase_6"/>
    <property type="match status" value="1"/>
</dbReference>
<dbReference type="PROSITE" id="PS51819">
    <property type="entry name" value="VOC"/>
    <property type="match status" value="1"/>
</dbReference>
<dbReference type="OrthoDB" id="1645442at2"/>
<dbReference type="Proteomes" id="UP000318331">
    <property type="component" value="Unassembled WGS sequence"/>
</dbReference>
<evidence type="ECO:0000259" key="1">
    <source>
        <dbReference type="PROSITE" id="PS51819"/>
    </source>
</evidence>
<comment type="caution">
    <text evidence="2">The sequence shown here is derived from an EMBL/GenBank/DDBJ whole genome shotgun (WGS) entry which is preliminary data.</text>
</comment>
<protein>
    <recommendedName>
        <fullName evidence="1">VOC domain-containing protein</fullName>
    </recommendedName>
</protein>
<reference evidence="2 3" key="1">
    <citation type="submission" date="2019-06" db="EMBL/GenBank/DDBJ databases">
        <title>Sequencing the genomes of 1000 actinobacteria strains.</title>
        <authorList>
            <person name="Klenk H.-P."/>
        </authorList>
    </citation>
    <scope>NUCLEOTIDE SEQUENCE [LARGE SCALE GENOMIC DNA]</scope>
    <source>
        <strain evidence="2 3">DSM 18031</strain>
    </source>
</reference>
<dbReference type="CDD" id="cd06587">
    <property type="entry name" value="VOC"/>
    <property type="match status" value="1"/>
</dbReference>
<feature type="domain" description="VOC" evidence="1">
    <location>
        <begin position="6"/>
        <end position="128"/>
    </location>
</feature>
<evidence type="ECO:0000313" key="2">
    <source>
        <dbReference type="EMBL" id="TQM65273.1"/>
    </source>
</evidence>